<dbReference type="PRINTS" id="PR00081">
    <property type="entry name" value="GDHRDH"/>
</dbReference>
<evidence type="ECO:0000256" key="1">
    <source>
        <dbReference type="ARBA" id="ARBA00006484"/>
    </source>
</evidence>
<dbReference type="Pfam" id="PF00106">
    <property type="entry name" value="adh_short"/>
    <property type="match status" value="1"/>
</dbReference>
<dbReference type="InterPro" id="IPR020904">
    <property type="entry name" value="Sc_DH/Rdtase_CS"/>
</dbReference>
<keyword evidence="2" id="KW-0560">Oxidoreductase</keyword>
<dbReference type="RefSeq" id="WP_085403740.1">
    <property type="nucleotide sequence ID" value="NZ_NAFL01000276.1"/>
</dbReference>
<dbReference type="PROSITE" id="PS00061">
    <property type="entry name" value="ADH_SHORT"/>
    <property type="match status" value="1"/>
</dbReference>
<dbReference type="GO" id="GO:0016491">
    <property type="term" value="F:oxidoreductase activity"/>
    <property type="evidence" value="ECO:0007669"/>
    <property type="project" value="UniProtKB-KW"/>
</dbReference>
<proteinExistence type="inferred from homology"/>
<organism evidence="5 6">
    <name type="scientific">Bradyrhizobium japonicum</name>
    <dbReference type="NCBI Taxonomy" id="375"/>
    <lineage>
        <taxon>Bacteria</taxon>
        <taxon>Pseudomonadati</taxon>
        <taxon>Pseudomonadota</taxon>
        <taxon>Alphaproteobacteria</taxon>
        <taxon>Hyphomicrobiales</taxon>
        <taxon>Nitrobacteraceae</taxon>
        <taxon>Bradyrhizobium</taxon>
    </lineage>
</organism>
<comment type="similarity">
    <text evidence="1 3">Belongs to the short-chain dehydrogenases/reductases (SDR) family.</text>
</comment>
<accession>A0A1Y2JE80</accession>
<dbReference type="PANTHER" id="PTHR44196:SF2">
    <property type="entry name" value="SHORT-CHAIN DEHYDROGENASE-RELATED"/>
    <property type="match status" value="1"/>
</dbReference>
<sequence length="296" mass="31363">MFTYKGSTALITGASKGLGVPFAEELASRGADLVLVARSKDALQTLAARLTAQYGVKCYVIAADLADPVTIDGIYAELAKNNLAVDLLINNAGLGLSGRFLDHDHSKELASIQVNVQALVGLSHRFGKTMAARGRGGIINIASNSAFQPLPYMATYAAAKAFVLHFGEALQHELSPKGVRVMTACPGPTATSFFEGTPTTMSDRSFDTAEMVVRSILRAFDQGKAVAYPGRASVRIATWLPRLLPRSLIVRLGAMATGKMGLVSPKTDLQPAAINGGQGRPMPIKAPLREGHRQTC</sequence>
<dbReference type="InterPro" id="IPR002347">
    <property type="entry name" value="SDR_fam"/>
</dbReference>
<dbReference type="GO" id="GO:0016020">
    <property type="term" value="C:membrane"/>
    <property type="evidence" value="ECO:0007669"/>
    <property type="project" value="TreeGrafter"/>
</dbReference>
<dbReference type="PANTHER" id="PTHR44196">
    <property type="entry name" value="DEHYDROGENASE/REDUCTASE SDR FAMILY MEMBER 7B"/>
    <property type="match status" value="1"/>
</dbReference>
<feature type="compositionally biased region" description="Basic and acidic residues" evidence="4">
    <location>
        <begin position="287"/>
        <end position="296"/>
    </location>
</feature>
<comment type="caution">
    <text evidence="5">The sequence shown here is derived from an EMBL/GenBank/DDBJ whole genome shotgun (WGS) entry which is preliminary data.</text>
</comment>
<gene>
    <name evidence="5" type="ORF">BSZ19_35350</name>
</gene>
<evidence type="ECO:0000313" key="6">
    <source>
        <dbReference type="Proteomes" id="UP000193335"/>
    </source>
</evidence>
<evidence type="ECO:0000256" key="3">
    <source>
        <dbReference type="RuleBase" id="RU000363"/>
    </source>
</evidence>
<dbReference type="Gene3D" id="3.40.50.720">
    <property type="entry name" value="NAD(P)-binding Rossmann-like Domain"/>
    <property type="match status" value="1"/>
</dbReference>
<evidence type="ECO:0008006" key="7">
    <source>
        <dbReference type="Google" id="ProtNLM"/>
    </source>
</evidence>
<evidence type="ECO:0000256" key="2">
    <source>
        <dbReference type="ARBA" id="ARBA00023002"/>
    </source>
</evidence>
<evidence type="ECO:0000256" key="4">
    <source>
        <dbReference type="SAM" id="MobiDB-lite"/>
    </source>
</evidence>
<dbReference type="InterPro" id="IPR036291">
    <property type="entry name" value="NAD(P)-bd_dom_sf"/>
</dbReference>
<protein>
    <recommendedName>
        <fullName evidence="7">Short-chain dehydrogenase</fullName>
    </recommendedName>
</protein>
<name>A0A1Y2JE80_BRAJP</name>
<dbReference type="EMBL" id="NAFL01000276">
    <property type="protein sequence ID" value="OSJ26547.1"/>
    <property type="molecule type" value="Genomic_DNA"/>
</dbReference>
<feature type="region of interest" description="Disordered" evidence="4">
    <location>
        <begin position="271"/>
        <end position="296"/>
    </location>
</feature>
<dbReference type="Proteomes" id="UP000193335">
    <property type="component" value="Unassembled WGS sequence"/>
</dbReference>
<evidence type="ECO:0000313" key="5">
    <source>
        <dbReference type="EMBL" id="OSJ26547.1"/>
    </source>
</evidence>
<dbReference type="PRINTS" id="PR00080">
    <property type="entry name" value="SDRFAMILY"/>
</dbReference>
<reference evidence="5 6" key="1">
    <citation type="submission" date="2017-03" db="EMBL/GenBank/DDBJ databases">
        <title>Whole genome sequences of fourteen strains of Bradyrhizobium canariense and one strain of Bradyrhizobium japonicum isolated from Lupinus (Papilionoideae: Genisteae) species in Algeria.</title>
        <authorList>
            <person name="Crovadore J."/>
            <person name="Chekireb D."/>
            <person name="Brachmann A."/>
            <person name="Chablais R."/>
            <person name="Cochard B."/>
            <person name="Lefort F."/>
        </authorList>
    </citation>
    <scope>NUCLEOTIDE SEQUENCE [LARGE SCALE GENOMIC DNA]</scope>
    <source>
        <strain evidence="5 6">UBMA197</strain>
    </source>
</reference>
<dbReference type="SUPFAM" id="SSF51735">
    <property type="entry name" value="NAD(P)-binding Rossmann-fold domains"/>
    <property type="match status" value="1"/>
</dbReference>
<dbReference type="AlphaFoldDB" id="A0A1Y2JE80"/>